<evidence type="ECO:0000313" key="2">
    <source>
        <dbReference type="EMBL" id="KHN73082.1"/>
    </source>
</evidence>
<name>A0A0B2UVF4_TOXCA</name>
<organism evidence="2 3">
    <name type="scientific">Toxocara canis</name>
    <name type="common">Canine roundworm</name>
    <dbReference type="NCBI Taxonomy" id="6265"/>
    <lineage>
        <taxon>Eukaryota</taxon>
        <taxon>Metazoa</taxon>
        <taxon>Ecdysozoa</taxon>
        <taxon>Nematoda</taxon>
        <taxon>Chromadorea</taxon>
        <taxon>Rhabditida</taxon>
        <taxon>Spirurina</taxon>
        <taxon>Ascaridomorpha</taxon>
        <taxon>Ascaridoidea</taxon>
        <taxon>Toxocaridae</taxon>
        <taxon>Toxocara</taxon>
    </lineage>
</organism>
<evidence type="ECO:0000256" key="1">
    <source>
        <dbReference type="SAM" id="MobiDB-lite"/>
    </source>
</evidence>
<feature type="region of interest" description="Disordered" evidence="1">
    <location>
        <begin position="170"/>
        <end position="199"/>
    </location>
</feature>
<evidence type="ECO:0000313" key="3">
    <source>
        <dbReference type="Proteomes" id="UP000031036"/>
    </source>
</evidence>
<reference evidence="2 3" key="1">
    <citation type="submission" date="2014-11" db="EMBL/GenBank/DDBJ databases">
        <title>Genetic blueprint of the zoonotic pathogen Toxocara canis.</title>
        <authorList>
            <person name="Zhu X.-Q."/>
            <person name="Korhonen P.K."/>
            <person name="Cai H."/>
            <person name="Young N.D."/>
            <person name="Nejsum P."/>
            <person name="von Samson-Himmelstjerna G."/>
            <person name="Boag P.R."/>
            <person name="Tan P."/>
            <person name="Li Q."/>
            <person name="Min J."/>
            <person name="Yang Y."/>
            <person name="Wang X."/>
            <person name="Fang X."/>
            <person name="Hall R.S."/>
            <person name="Hofmann A."/>
            <person name="Sternberg P.W."/>
            <person name="Jex A.R."/>
            <person name="Gasser R.B."/>
        </authorList>
    </citation>
    <scope>NUCLEOTIDE SEQUENCE [LARGE SCALE GENOMIC DNA]</scope>
    <source>
        <strain evidence="2">PN_DK_2014</strain>
    </source>
</reference>
<comment type="caution">
    <text evidence="2">The sequence shown here is derived from an EMBL/GenBank/DDBJ whole genome shotgun (WGS) entry which is preliminary data.</text>
</comment>
<proteinExistence type="predicted"/>
<sequence length="228" mass="25439">CAVLFSQQKHGQKACAQHIFEYPNRVGRDDGLTLFQVHEQMPEWHGRPKHDELLLGVQSAWLQNFIIASKCDSKPNPKNIPCMHENSPLSQSQKPVSLLHAPERPPQDESSLHDTSERHAPQSHLPSENPEHLPNVPPLQSPSSKHFAIGTHLAASVALSSARNHFLHISETSSHSSDQSRSRESRPNVPKMTATSKKLSANHWLSIASRWRITSTASSFSCRKQSPT</sequence>
<feature type="non-terminal residue" evidence="2">
    <location>
        <position position="1"/>
    </location>
</feature>
<keyword evidence="3" id="KW-1185">Reference proteome</keyword>
<dbReference type="EMBL" id="JPKZ01003153">
    <property type="protein sequence ID" value="KHN73082.1"/>
    <property type="molecule type" value="Genomic_DNA"/>
</dbReference>
<dbReference type="AlphaFoldDB" id="A0A0B2UVF4"/>
<accession>A0A0B2UVF4</accession>
<feature type="region of interest" description="Disordered" evidence="1">
    <location>
        <begin position="77"/>
        <end position="145"/>
    </location>
</feature>
<dbReference type="Proteomes" id="UP000031036">
    <property type="component" value="Unassembled WGS sequence"/>
</dbReference>
<feature type="non-terminal residue" evidence="2">
    <location>
        <position position="228"/>
    </location>
</feature>
<feature type="compositionally biased region" description="Basic and acidic residues" evidence="1">
    <location>
        <begin position="101"/>
        <end position="120"/>
    </location>
</feature>
<protein>
    <submittedName>
        <fullName evidence="2">Uncharacterized protein</fullName>
    </submittedName>
</protein>
<gene>
    <name evidence="2" type="ORF">Tcan_01692</name>
</gene>